<evidence type="ECO:0000313" key="1">
    <source>
        <dbReference type="EMBL" id="AQT42149.1"/>
    </source>
</evidence>
<sequence length="34" mass="4255">MEDYSPEKQVKKNEPRVIFNEFLLMKRQMYFNNS</sequence>
<protein>
    <submittedName>
        <fullName evidence="1">Uncharacterized protein</fullName>
    </submittedName>
</protein>
<gene>
    <name evidence="1" type="ORF">BBC0178_006530</name>
</gene>
<dbReference type="Proteomes" id="UP000189660">
    <property type="component" value="Chromosome"/>
</dbReference>
<name>A0A1U9M9M0_9HYPH</name>
<evidence type="ECO:0000313" key="2">
    <source>
        <dbReference type="Proteomes" id="UP000189660"/>
    </source>
</evidence>
<accession>A0A1U9M9M0</accession>
<dbReference type="AlphaFoldDB" id="A0A1U9M9M0"/>
<dbReference type="KEGG" id="bapa:BBC0178_006530"/>
<proteinExistence type="predicted"/>
<keyword evidence="2" id="KW-1185">Reference proteome</keyword>
<organism evidence="1 2">
    <name type="scientific">Bartonella apihabitans</name>
    <dbReference type="NCBI Taxonomy" id="2750929"/>
    <lineage>
        <taxon>Bacteria</taxon>
        <taxon>Pseudomonadati</taxon>
        <taxon>Pseudomonadota</taxon>
        <taxon>Alphaproteobacteria</taxon>
        <taxon>Hyphomicrobiales</taxon>
        <taxon>Bartonellaceae</taxon>
        <taxon>Bartonella</taxon>
    </lineage>
</organism>
<dbReference type="EMBL" id="CP015820">
    <property type="protein sequence ID" value="AQT42149.1"/>
    <property type="molecule type" value="Genomic_DNA"/>
</dbReference>
<reference evidence="1 2" key="1">
    <citation type="submission" date="2016-11" db="EMBL/GenBank/DDBJ databases">
        <title>Comparative genomics of Bartonella apis.</title>
        <authorList>
            <person name="Engel P."/>
        </authorList>
    </citation>
    <scope>NUCLEOTIDE SEQUENCE [LARGE SCALE GENOMIC DNA]</scope>
    <source>
        <strain evidence="1 2">BBC0178</strain>
    </source>
</reference>